<evidence type="ECO:0000256" key="12">
    <source>
        <dbReference type="ARBA" id="ARBA00022840"/>
    </source>
</evidence>
<dbReference type="FunFam" id="1.10.510.10:FF:000146">
    <property type="entry name" value="LRR receptor-like serine/threonine-protein kinase IOS1"/>
    <property type="match status" value="1"/>
</dbReference>
<keyword evidence="5" id="KW-0433">Leucine-rich repeat</keyword>
<evidence type="ECO:0000256" key="18">
    <source>
        <dbReference type="PROSITE-ProRule" id="PRU10141"/>
    </source>
</evidence>
<evidence type="ECO:0000313" key="22">
    <source>
        <dbReference type="EMBL" id="KAK9923523.1"/>
    </source>
</evidence>
<dbReference type="PROSITE" id="PS00108">
    <property type="entry name" value="PROTEIN_KINASE_ST"/>
    <property type="match status" value="1"/>
</dbReference>
<comment type="caution">
    <text evidence="22">The sequence shown here is derived from an EMBL/GenBank/DDBJ whole genome shotgun (WGS) entry which is preliminary data.</text>
</comment>
<evidence type="ECO:0000256" key="7">
    <source>
        <dbReference type="ARBA" id="ARBA00022692"/>
    </source>
</evidence>
<evidence type="ECO:0000256" key="14">
    <source>
        <dbReference type="ARBA" id="ARBA00023136"/>
    </source>
</evidence>
<keyword evidence="10 18" id="KW-0547">Nucleotide-binding</keyword>
<dbReference type="SMART" id="SM00220">
    <property type="entry name" value="S_TKc"/>
    <property type="match status" value="1"/>
</dbReference>
<feature type="signal peptide" evidence="20">
    <location>
        <begin position="1"/>
        <end position="22"/>
    </location>
</feature>
<keyword evidence="11" id="KW-0418">Kinase</keyword>
<dbReference type="SUPFAM" id="SSF52058">
    <property type="entry name" value="L domain-like"/>
    <property type="match status" value="1"/>
</dbReference>
<keyword evidence="7 19" id="KW-0812">Transmembrane</keyword>
<evidence type="ECO:0000256" key="5">
    <source>
        <dbReference type="ARBA" id="ARBA00022614"/>
    </source>
</evidence>
<dbReference type="InterPro" id="IPR011009">
    <property type="entry name" value="Kinase-like_dom_sf"/>
</dbReference>
<dbReference type="InterPro" id="IPR001245">
    <property type="entry name" value="Ser-Thr/Tyr_kinase_cat_dom"/>
</dbReference>
<sequence>MNFKNFFSALVGGFTFIVLVHAQNQTGFISIDCGQPSISNYTDKTTGLYYISDVNFINSGESTLLLPEYRNGYVQQVWYLRYFPEGIRNCYTINIISGTKYLIRATFFYGSFDGKDKTPEFDLHLGANFWDTIKLNNSIKEIIYVPLQNYVQLCLVNTGSGTPYISAIELRPLNNSAYGNQMGALALFTRLNIAPKVNQTYRYPDDVYDRRWEPYYFGEWTELSTSLTIDSEHHNAYQPPSVVMSSAAVPKNASASLDFYWLPVDKLADQYYLYMHFVELEKLQANQSRLFDITCNMKPYFGPFSPVYLYTKTTYSPVALWTGGQYNFSIFKVENSSTLPPLINALEIYRVKEFAQLETNRSDVDAITKIKSTYSVTRNWQGDPCAPVAYLWEGLQCRDDTNAPLRIIYLNLSSSGLIGEIAPSISELTMIEVVDLSNNSLTGSVPEFFSQLPNLKVLNLEKNKLTGSVPVGLIAKSNDGGLHISLCSNEDLSASVSCNKRKQDNSTVIIVASVVGTAILILTFAAIKLILTRRRQTTAKSTILLGQVESTKRRFTYTEVLRITNNFERVLGKGGFGTVYHGYLEGTQVAVKMLSAASVQGYQQFHSEVILLMRVHHKNLTSLVGYCDDGTNTGLIYEYMANGNLQEHLLEGRSNILHWVGRLRIAMDTARGLEYLHYGCRPPIVHRDVKTTNILLTENFQAKLSDFGLSRIFSVDDGSHVSTVVAGTPGYLDPEYYITNWLNEKSDVYSYGVVLLEIITNRPAILKTHERIHISQWVSDLLSKGDIYSIVDPMLEGNFDVNSVWKAVEIAMACVSSSPTERPTMSEVLQVLKECLATELAHTKHDYDKSTNIGEMESLNFSTELIRIPIAR</sequence>
<dbReference type="PROSITE" id="PS50011">
    <property type="entry name" value="PROTEIN_KINASE_DOM"/>
    <property type="match status" value="1"/>
</dbReference>
<dbReference type="InterPro" id="IPR001611">
    <property type="entry name" value="Leu-rich_rpt"/>
</dbReference>
<dbReference type="InterPro" id="IPR017441">
    <property type="entry name" value="Protein_kinase_ATP_BS"/>
</dbReference>
<protein>
    <recommendedName>
        <fullName evidence="2">non-specific serine/threonine protein kinase</fullName>
        <ecNumber evidence="2">2.7.11.1</ecNumber>
    </recommendedName>
</protein>
<evidence type="ECO:0000256" key="10">
    <source>
        <dbReference type="ARBA" id="ARBA00022741"/>
    </source>
</evidence>
<dbReference type="InterPro" id="IPR000719">
    <property type="entry name" value="Prot_kinase_dom"/>
</dbReference>
<dbReference type="Gene3D" id="3.30.200.20">
    <property type="entry name" value="Phosphorylase Kinase, domain 1"/>
    <property type="match status" value="1"/>
</dbReference>
<dbReference type="Gene3D" id="1.10.510.10">
    <property type="entry name" value="Transferase(Phosphotransferase) domain 1"/>
    <property type="match status" value="1"/>
</dbReference>
<evidence type="ECO:0000256" key="9">
    <source>
        <dbReference type="ARBA" id="ARBA00022737"/>
    </source>
</evidence>
<evidence type="ECO:0000256" key="4">
    <source>
        <dbReference type="ARBA" id="ARBA00022553"/>
    </source>
</evidence>
<feature type="binding site" evidence="18">
    <location>
        <position position="592"/>
    </location>
    <ligand>
        <name>ATP</name>
        <dbReference type="ChEBI" id="CHEBI:30616"/>
    </ligand>
</feature>
<keyword evidence="4" id="KW-0597">Phosphoprotein</keyword>
<dbReference type="FunFam" id="3.30.200.20:FF:000394">
    <property type="entry name" value="Leucine-rich repeat receptor-like protein kinase"/>
    <property type="match status" value="1"/>
</dbReference>
<dbReference type="InterPro" id="IPR024788">
    <property type="entry name" value="Malectin-like_Carb-bd_dom"/>
</dbReference>
<gene>
    <name evidence="22" type="ORF">M0R45_031935</name>
</gene>
<evidence type="ECO:0000259" key="21">
    <source>
        <dbReference type="PROSITE" id="PS50011"/>
    </source>
</evidence>
<feature type="transmembrane region" description="Helical" evidence="19">
    <location>
        <begin position="508"/>
        <end position="531"/>
    </location>
</feature>
<keyword evidence="15" id="KW-0675">Receptor</keyword>
<dbReference type="PANTHER" id="PTHR45631:SF202">
    <property type="entry name" value="SENESCENCE-INDUCED RECEPTOR-LIKE SERINE_THREONINE-PROTEIN KINASE"/>
    <property type="match status" value="1"/>
</dbReference>
<organism evidence="22 23">
    <name type="scientific">Rubus argutus</name>
    <name type="common">Southern blackberry</name>
    <dbReference type="NCBI Taxonomy" id="59490"/>
    <lineage>
        <taxon>Eukaryota</taxon>
        <taxon>Viridiplantae</taxon>
        <taxon>Streptophyta</taxon>
        <taxon>Embryophyta</taxon>
        <taxon>Tracheophyta</taxon>
        <taxon>Spermatophyta</taxon>
        <taxon>Magnoliopsida</taxon>
        <taxon>eudicotyledons</taxon>
        <taxon>Gunneridae</taxon>
        <taxon>Pentapetalae</taxon>
        <taxon>rosids</taxon>
        <taxon>fabids</taxon>
        <taxon>Rosales</taxon>
        <taxon>Rosaceae</taxon>
        <taxon>Rosoideae</taxon>
        <taxon>Rosoideae incertae sedis</taxon>
        <taxon>Rubus</taxon>
    </lineage>
</organism>
<evidence type="ECO:0000256" key="8">
    <source>
        <dbReference type="ARBA" id="ARBA00022729"/>
    </source>
</evidence>
<evidence type="ECO:0000256" key="20">
    <source>
        <dbReference type="SAM" id="SignalP"/>
    </source>
</evidence>
<dbReference type="EMBL" id="JBEDUW010000006">
    <property type="protein sequence ID" value="KAK9923523.1"/>
    <property type="molecule type" value="Genomic_DNA"/>
</dbReference>
<keyword evidence="13 19" id="KW-1133">Transmembrane helix</keyword>
<dbReference type="PROSITE" id="PS00107">
    <property type="entry name" value="PROTEIN_KINASE_ATP"/>
    <property type="match status" value="1"/>
</dbReference>
<dbReference type="GO" id="GO:0016020">
    <property type="term" value="C:membrane"/>
    <property type="evidence" value="ECO:0007669"/>
    <property type="project" value="UniProtKB-SubCell"/>
</dbReference>
<keyword evidence="23" id="KW-1185">Reference proteome</keyword>
<evidence type="ECO:0000256" key="16">
    <source>
        <dbReference type="ARBA" id="ARBA00047899"/>
    </source>
</evidence>
<dbReference type="SUPFAM" id="SSF56112">
    <property type="entry name" value="Protein kinase-like (PK-like)"/>
    <property type="match status" value="1"/>
</dbReference>
<dbReference type="InterPro" id="IPR032675">
    <property type="entry name" value="LRR_dom_sf"/>
</dbReference>
<comment type="catalytic activity">
    <reaction evidence="16">
        <text>L-threonyl-[protein] + ATP = O-phospho-L-threonyl-[protein] + ADP + H(+)</text>
        <dbReference type="Rhea" id="RHEA:46608"/>
        <dbReference type="Rhea" id="RHEA-COMP:11060"/>
        <dbReference type="Rhea" id="RHEA-COMP:11605"/>
        <dbReference type="ChEBI" id="CHEBI:15378"/>
        <dbReference type="ChEBI" id="CHEBI:30013"/>
        <dbReference type="ChEBI" id="CHEBI:30616"/>
        <dbReference type="ChEBI" id="CHEBI:61977"/>
        <dbReference type="ChEBI" id="CHEBI:456216"/>
        <dbReference type="EC" id="2.7.11.1"/>
    </reaction>
</comment>
<dbReference type="AlphaFoldDB" id="A0AAW1WHA0"/>
<comment type="subcellular location">
    <subcellularLocation>
        <location evidence="1">Membrane</location>
        <topology evidence="1">Single-pass membrane protein</topology>
    </subcellularLocation>
</comment>
<dbReference type="PANTHER" id="PTHR45631">
    <property type="entry name" value="OS07G0107800 PROTEIN-RELATED"/>
    <property type="match status" value="1"/>
</dbReference>
<evidence type="ECO:0000256" key="1">
    <source>
        <dbReference type="ARBA" id="ARBA00004167"/>
    </source>
</evidence>
<dbReference type="InterPro" id="IPR008271">
    <property type="entry name" value="Ser/Thr_kinase_AS"/>
</dbReference>
<keyword evidence="6" id="KW-0808">Transferase</keyword>
<feature type="domain" description="Protein kinase" evidence="21">
    <location>
        <begin position="565"/>
        <end position="836"/>
    </location>
</feature>
<proteinExistence type="predicted"/>
<name>A0AAW1WHA0_RUBAR</name>
<evidence type="ECO:0000256" key="2">
    <source>
        <dbReference type="ARBA" id="ARBA00012513"/>
    </source>
</evidence>
<keyword evidence="14 19" id="KW-0472">Membrane</keyword>
<dbReference type="EC" id="2.7.11.1" evidence="2"/>
<evidence type="ECO:0000313" key="23">
    <source>
        <dbReference type="Proteomes" id="UP001457282"/>
    </source>
</evidence>
<keyword evidence="3" id="KW-0723">Serine/threonine-protein kinase</keyword>
<evidence type="ECO:0000256" key="11">
    <source>
        <dbReference type="ARBA" id="ARBA00022777"/>
    </source>
</evidence>
<dbReference type="Pfam" id="PF07714">
    <property type="entry name" value="PK_Tyr_Ser-Thr"/>
    <property type="match status" value="1"/>
</dbReference>
<dbReference type="Gene3D" id="3.80.10.10">
    <property type="entry name" value="Ribonuclease Inhibitor"/>
    <property type="match status" value="1"/>
</dbReference>
<evidence type="ECO:0000256" key="15">
    <source>
        <dbReference type="ARBA" id="ARBA00023170"/>
    </source>
</evidence>
<keyword evidence="8 20" id="KW-0732">Signal</keyword>
<keyword evidence="9" id="KW-0677">Repeat</keyword>
<dbReference type="Pfam" id="PF13855">
    <property type="entry name" value="LRR_8"/>
    <property type="match status" value="1"/>
</dbReference>
<accession>A0AAW1WHA0</accession>
<reference evidence="22 23" key="1">
    <citation type="journal article" date="2023" name="G3 (Bethesda)">
        <title>A chromosome-length genome assembly and annotation of blackberry (Rubus argutus, cv. 'Hillquist').</title>
        <authorList>
            <person name="Bruna T."/>
            <person name="Aryal R."/>
            <person name="Dudchenko O."/>
            <person name="Sargent D.J."/>
            <person name="Mead D."/>
            <person name="Buti M."/>
            <person name="Cavallini A."/>
            <person name="Hytonen T."/>
            <person name="Andres J."/>
            <person name="Pham M."/>
            <person name="Weisz D."/>
            <person name="Mascagni F."/>
            <person name="Usai G."/>
            <person name="Natali L."/>
            <person name="Bassil N."/>
            <person name="Fernandez G.E."/>
            <person name="Lomsadze A."/>
            <person name="Armour M."/>
            <person name="Olukolu B."/>
            <person name="Poorten T."/>
            <person name="Britton C."/>
            <person name="Davik J."/>
            <person name="Ashrafi H."/>
            <person name="Aiden E.L."/>
            <person name="Borodovsky M."/>
            <person name="Worthington M."/>
        </authorList>
    </citation>
    <scope>NUCLEOTIDE SEQUENCE [LARGE SCALE GENOMIC DNA]</scope>
    <source>
        <strain evidence="22">PI 553951</strain>
    </source>
</reference>
<dbReference type="Proteomes" id="UP001457282">
    <property type="component" value="Unassembled WGS sequence"/>
</dbReference>
<evidence type="ECO:0000256" key="13">
    <source>
        <dbReference type="ARBA" id="ARBA00022989"/>
    </source>
</evidence>
<dbReference type="CDD" id="cd14066">
    <property type="entry name" value="STKc_IRAK"/>
    <property type="match status" value="1"/>
</dbReference>
<evidence type="ECO:0000256" key="3">
    <source>
        <dbReference type="ARBA" id="ARBA00022527"/>
    </source>
</evidence>
<dbReference type="GO" id="GO:0005524">
    <property type="term" value="F:ATP binding"/>
    <property type="evidence" value="ECO:0007669"/>
    <property type="project" value="UniProtKB-UniRule"/>
</dbReference>
<dbReference type="Pfam" id="PF12819">
    <property type="entry name" value="Malectin_like"/>
    <property type="match status" value="1"/>
</dbReference>
<comment type="catalytic activity">
    <reaction evidence="17">
        <text>L-seryl-[protein] + ATP = O-phospho-L-seryl-[protein] + ADP + H(+)</text>
        <dbReference type="Rhea" id="RHEA:17989"/>
        <dbReference type="Rhea" id="RHEA-COMP:9863"/>
        <dbReference type="Rhea" id="RHEA-COMP:11604"/>
        <dbReference type="ChEBI" id="CHEBI:15378"/>
        <dbReference type="ChEBI" id="CHEBI:29999"/>
        <dbReference type="ChEBI" id="CHEBI:30616"/>
        <dbReference type="ChEBI" id="CHEBI:83421"/>
        <dbReference type="ChEBI" id="CHEBI:456216"/>
        <dbReference type="EC" id="2.7.11.1"/>
    </reaction>
</comment>
<keyword evidence="12 18" id="KW-0067">ATP-binding</keyword>
<feature type="chain" id="PRO_5043565011" description="non-specific serine/threonine protein kinase" evidence="20">
    <location>
        <begin position="23"/>
        <end position="872"/>
    </location>
</feature>
<evidence type="ECO:0000256" key="19">
    <source>
        <dbReference type="SAM" id="Phobius"/>
    </source>
</evidence>
<dbReference type="GO" id="GO:0004674">
    <property type="term" value="F:protein serine/threonine kinase activity"/>
    <property type="evidence" value="ECO:0007669"/>
    <property type="project" value="UniProtKB-KW"/>
</dbReference>
<dbReference type="FunFam" id="3.80.10.10:FF:000129">
    <property type="entry name" value="Leucine-rich repeat receptor-like kinase"/>
    <property type="match status" value="1"/>
</dbReference>
<evidence type="ECO:0000256" key="17">
    <source>
        <dbReference type="ARBA" id="ARBA00048679"/>
    </source>
</evidence>
<evidence type="ECO:0000256" key="6">
    <source>
        <dbReference type="ARBA" id="ARBA00022679"/>
    </source>
</evidence>